<accession>A0ABM6NGC4</accession>
<dbReference type="SUPFAM" id="SSF48613">
    <property type="entry name" value="Heme oxygenase-like"/>
    <property type="match status" value="1"/>
</dbReference>
<dbReference type="Gene3D" id="1.20.910.10">
    <property type="entry name" value="Heme oxygenase-like"/>
    <property type="match status" value="1"/>
</dbReference>
<reference evidence="1 2" key="1">
    <citation type="submission" date="2015-06" db="EMBL/GenBank/DDBJ databases">
        <authorList>
            <person name="Xie B.-B."/>
            <person name="Rong J.-C."/>
            <person name="Qin Q.-L."/>
            <person name="Zhang Y.-Z."/>
        </authorList>
    </citation>
    <scope>NUCLEOTIDE SEQUENCE [LARGE SCALE GENOMIC DNA]</scope>
    <source>
        <strain evidence="1 2">JCM 20779</strain>
    </source>
</reference>
<dbReference type="Pfam" id="PF01126">
    <property type="entry name" value="Heme_oxygenase"/>
    <property type="match status" value="1"/>
</dbReference>
<proteinExistence type="predicted"/>
<protein>
    <recommendedName>
        <fullName evidence="3">Heme oxygenase</fullName>
    </recommendedName>
</protein>
<dbReference type="InterPro" id="IPR016084">
    <property type="entry name" value="Haem_Oase-like_multi-hlx"/>
</dbReference>
<evidence type="ECO:0000313" key="1">
    <source>
        <dbReference type="EMBL" id="ATD07907.1"/>
    </source>
</evidence>
<evidence type="ECO:0000313" key="2">
    <source>
        <dbReference type="Proteomes" id="UP000016521"/>
    </source>
</evidence>
<keyword evidence="2" id="KW-1185">Reference proteome</keyword>
<evidence type="ECO:0008006" key="3">
    <source>
        <dbReference type="Google" id="ProtNLM"/>
    </source>
</evidence>
<sequence>MTAASALTSRALKLKASTADLHDRIDNSIMAKDPFASIERYLQFLTLQYLFLKDVAALYEHRELSMHIDDLKSRRRLGLLEQDFADLQHTLPVPSLSPFITTSTEFATALGALYVVEGSKVGAAMLGRQVQARLPVTGEYGARYLAGPGSGRGSAWRHLIQFIDTVELTSAQEDALITGARQAFMRFQQYQAEVYAKYYWYKLNVE</sequence>
<name>A0ABM6NGC4_PSEO7</name>
<dbReference type="RefSeq" id="WP_010374285.1">
    <property type="nucleotide sequence ID" value="NZ_CP011924.1"/>
</dbReference>
<dbReference type="InterPro" id="IPR016053">
    <property type="entry name" value="Haem_Oase-like"/>
</dbReference>
<dbReference type="EMBL" id="CP011924">
    <property type="protein sequence ID" value="ATD07907.1"/>
    <property type="molecule type" value="Genomic_DNA"/>
</dbReference>
<organism evidence="1 2">
    <name type="scientific">Pseudoalteromonas piscicida</name>
    <dbReference type="NCBI Taxonomy" id="43662"/>
    <lineage>
        <taxon>Bacteria</taxon>
        <taxon>Pseudomonadati</taxon>
        <taxon>Pseudomonadota</taxon>
        <taxon>Gammaproteobacteria</taxon>
        <taxon>Alteromonadales</taxon>
        <taxon>Pseudoalteromonadaceae</taxon>
        <taxon>Pseudoalteromonas</taxon>
    </lineage>
</organism>
<dbReference type="Proteomes" id="UP000016521">
    <property type="component" value="Chromosome I"/>
</dbReference>
<dbReference type="CDD" id="cd19166">
    <property type="entry name" value="HemeO-bac"/>
    <property type="match status" value="1"/>
</dbReference>
<gene>
    <name evidence="1" type="ORF">PPIS_a3045</name>
</gene>